<dbReference type="AlphaFoldDB" id="R9R866"/>
<accession>R9R866</accession>
<evidence type="ECO:0000256" key="3">
    <source>
        <dbReference type="ARBA" id="ARBA00023015"/>
    </source>
</evidence>
<evidence type="ECO:0000256" key="8">
    <source>
        <dbReference type="ARBA" id="ARBA00024040"/>
    </source>
</evidence>
<feature type="compositionally biased region" description="Polar residues" evidence="11">
    <location>
        <begin position="124"/>
        <end position="139"/>
    </location>
</feature>
<comment type="similarity">
    <text evidence="8">Belongs to the WUS homeobox family.</text>
</comment>
<gene>
    <name evidence="13" type="primary">WOX4</name>
</gene>
<reference evidence="13" key="1">
    <citation type="journal article" date="2013" name="BMC Plant Biol.">
        <title>Analysis of the WUSCHEL-RELATED HOMEOBOX gene family in the conifer picea abies reveals extensive conservation as well as dynamic patterns.</title>
        <authorList>
            <person name="Hedman H."/>
            <person name="Zhu T."/>
            <person name="von Arnold S."/>
            <person name="Sohlberg J.J."/>
        </authorList>
    </citation>
    <scope>NUCLEOTIDE SEQUENCE</scope>
</reference>
<evidence type="ECO:0000256" key="5">
    <source>
        <dbReference type="ARBA" id="ARBA00023155"/>
    </source>
</evidence>
<keyword evidence="6" id="KW-0804">Transcription</keyword>
<keyword evidence="7 9" id="KW-0539">Nucleus</keyword>
<dbReference type="InterPro" id="IPR001356">
    <property type="entry name" value="HD"/>
</dbReference>
<dbReference type="SMART" id="SM00389">
    <property type="entry name" value="HOX"/>
    <property type="match status" value="1"/>
</dbReference>
<dbReference type="InterPro" id="IPR044555">
    <property type="entry name" value="WUSCHEL-like"/>
</dbReference>
<keyword evidence="4 9" id="KW-0238">DNA-binding</keyword>
<evidence type="ECO:0000256" key="10">
    <source>
        <dbReference type="RuleBase" id="RU000682"/>
    </source>
</evidence>
<dbReference type="GO" id="GO:0099402">
    <property type="term" value="P:plant organ development"/>
    <property type="evidence" value="ECO:0007669"/>
    <property type="project" value="InterPro"/>
</dbReference>
<feature type="region of interest" description="Disordered" evidence="11">
    <location>
        <begin position="285"/>
        <end position="315"/>
    </location>
</feature>
<dbReference type="InterPro" id="IPR009057">
    <property type="entry name" value="Homeodomain-like_sf"/>
</dbReference>
<comment type="subcellular location">
    <subcellularLocation>
        <location evidence="1 9 10">Nucleus</location>
    </subcellularLocation>
</comment>
<dbReference type="Pfam" id="PF00046">
    <property type="entry name" value="Homeodomain"/>
    <property type="match status" value="1"/>
</dbReference>
<dbReference type="Gene3D" id="1.10.10.60">
    <property type="entry name" value="Homeodomain-like"/>
    <property type="match status" value="1"/>
</dbReference>
<evidence type="ECO:0000256" key="9">
    <source>
        <dbReference type="PROSITE-ProRule" id="PRU00108"/>
    </source>
</evidence>
<dbReference type="GO" id="GO:0003677">
    <property type="term" value="F:DNA binding"/>
    <property type="evidence" value="ECO:0007669"/>
    <property type="project" value="UniProtKB-UniRule"/>
</dbReference>
<proteinExistence type="inferred from homology"/>
<dbReference type="GO" id="GO:0005634">
    <property type="term" value="C:nucleus"/>
    <property type="evidence" value="ECO:0007669"/>
    <property type="project" value="UniProtKB-SubCell"/>
</dbReference>
<evidence type="ECO:0000256" key="1">
    <source>
        <dbReference type="ARBA" id="ARBA00004123"/>
    </source>
</evidence>
<evidence type="ECO:0000259" key="12">
    <source>
        <dbReference type="PROSITE" id="PS50071"/>
    </source>
</evidence>
<dbReference type="SUPFAM" id="SSF46689">
    <property type="entry name" value="Homeodomain-like"/>
    <property type="match status" value="1"/>
</dbReference>
<evidence type="ECO:0000256" key="6">
    <source>
        <dbReference type="ARBA" id="ARBA00023163"/>
    </source>
</evidence>
<dbReference type="EMBL" id="JX411948">
    <property type="protein sequence ID" value="AGL53582.1"/>
    <property type="molecule type" value="Genomic_DNA"/>
</dbReference>
<dbReference type="FunFam" id="1.10.10.60:FF:000146">
    <property type="entry name" value="WUSCHEL-related homeobox 4"/>
    <property type="match status" value="1"/>
</dbReference>
<name>R9R866_PICAB</name>
<evidence type="ECO:0000256" key="11">
    <source>
        <dbReference type="SAM" id="MobiDB-lite"/>
    </source>
</evidence>
<dbReference type="CDD" id="cd00086">
    <property type="entry name" value="homeodomain"/>
    <property type="match status" value="1"/>
</dbReference>
<keyword evidence="5 9" id="KW-0371">Homeobox</keyword>
<dbReference type="PROSITE" id="PS50071">
    <property type="entry name" value="HOMEOBOX_2"/>
    <property type="match status" value="1"/>
</dbReference>
<keyword evidence="3" id="KW-0805">Transcription regulation</keyword>
<organism evidence="13">
    <name type="scientific">Picea abies</name>
    <name type="common">Norway spruce</name>
    <name type="synonym">Picea excelsa</name>
    <dbReference type="NCBI Taxonomy" id="3329"/>
    <lineage>
        <taxon>Eukaryota</taxon>
        <taxon>Viridiplantae</taxon>
        <taxon>Streptophyta</taxon>
        <taxon>Embryophyta</taxon>
        <taxon>Tracheophyta</taxon>
        <taxon>Spermatophyta</taxon>
        <taxon>Pinopsida</taxon>
        <taxon>Pinidae</taxon>
        <taxon>Conifers I</taxon>
        <taxon>Pinales</taxon>
        <taxon>Pinaceae</taxon>
        <taxon>Picea</taxon>
    </lineage>
</organism>
<feature type="DNA-binding region" description="Homeobox" evidence="9">
    <location>
        <begin position="131"/>
        <end position="195"/>
    </location>
</feature>
<protein>
    <submittedName>
        <fullName evidence="13">WUSCHEL homeobox protein WOX4</fullName>
    </submittedName>
</protein>
<sequence length="481" mass="53076">MEAKMANINSVANMPFTCGNGGCNKRFRPLVPKLTLSPSSTAPMANAVWSTQQSHDPYNQLQQAFCSASSGNSVSVSAAACLLEPKISRLDGKADENSNQRNQIDRLIKGDQQNMKEEQAESCAVQSQPTASGTRWNPTPDQIRILEMFYKGGMRTPNAEQIEHITAQLRQYGKIEGKNVFYWFQNHKARERQKQKRNSSMQQVAATAAKKTPTTIIADNPNELHKPNSNGTYSLYNLPFTTMSEDSRLMFASSSLLALPCSKGLATSLAQVGVDVRTPATTGAKRDGLEVLKRSSHGPPQVQKNDEGSPSKNSMIWDSINSSGEGIITNLALSQVAADMPVNVNSCKRKNRLWQVMTPNEELGLHTESSSESICLQTSSDPINPSEYIDEEDHRELQTLQLFPLRPEGSLKSKGETNMDNSMLSLHVNPSSTCPYPFREINKSAESSTQKGAIFEDHKYSKAAEFFPNFSADYSFLNSMT</sequence>
<keyword evidence="2" id="KW-0217">Developmental protein</keyword>
<feature type="region of interest" description="Disordered" evidence="11">
    <location>
        <begin position="112"/>
        <end position="139"/>
    </location>
</feature>
<dbReference type="PANTHER" id="PTHR45940:SF13">
    <property type="entry name" value="WUSCHEL-RELATED HOMEOBOX 1"/>
    <property type="match status" value="1"/>
</dbReference>
<evidence type="ECO:0000256" key="4">
    <source>
        <dbReference type="ARBA" id="ARBA00023125"/>
    </source>
</evidence>
<evidence type="ECO:0000256" key="2">
    <source>
        <dbReference type="ARBA" id="ARBA00022473"/>
    </source>
</evidence>
<evidence type="ECO:0000256" key="7">
    <source>
        <dbReference type="ARBA" id="ARBA00023242"/>
    </source>
</evidence>
<feature type="domain" description="Homeobox" evidence="12">
    <location>
        <begin position="129"/>
        <end position="194"/>
    </location>
</feature>
<evidence type="ECO:0000313" key="13">
    <source>
        <dbReference type="EMBL" id="AGL53582.1"/>
    </source>
</evidence>
<dbReference type="PANTHER" id="PTHR45940">
    <property type="entry name" value="WUSCHEL-RELATED HOMEOBOX 1-RELATED"/>
    <property type="match status" value="1"/>
</dbReference>
<dbReference type="GO" id="GO:0003700">
    <property type="term" value="F:DNA-binding transcription factor activity"/>
    <property type="evidence" value="ECO:0007669"/>
    <property type="project" value="InterPro"/>
</dbReference>